<dbReference type="Proteomes" id="UP000287651">
    <property type="component" value="Unassembled WGS sequence"/>
</dbReference>
<organism evidence="1 2">
    <name type="scientific">Ensete ventricosum</name>
    <name type="common">Abyssinian banana</name>
    <name type="synonym">Musa ensete</name>
    <dbReference type="NCBI Taxonomy" id="4639"/>
    <lineage>
        <taxon>Eukaryota</taxon>
        <taxon>Viridiplantae</taxon>
        <taxon>Streptophyta</taxon>
        <taxon>Embryophyta</taxon>
        <taxon>Tracheophyta</taxon>
        <taxon>Spermatophyta</taxon>
        <taxon>Magnoliopsida</taxon>
        <taxon>Liliopsida</taxon>
        <taxon>Zingiberales</taxon>
        <taxon>Musaceae</taxon>
        <taxon>Ensete</taxon>
    </lineage>
</organism>
<protein>
    <submittedName>
        <fullName evidence="1">Uncharacterized protein</fullName>
    </submittedName>
</protein>
<proteinExistence type="predicted"/>
<name>A0A444EG03_ENSVE</name>
<evidence type="ECO:0000313" key="2">
    <source>
        <dbReference type="Proteomes" id="UP000287651"/>
    </source>
</evidence>
<evidence type="ECO:0000313" key="1">
    <source>
        <dbReference type="EMBL" id="RRT70080.1"/>
    </source>
</evidence>
<comment type="caution">
    <text evidence="1">The sequence shown here is derived from an EMBL/GenBank/DDBJ whole genome shotgun (WGS) entry which is preliminary data.</text>
</comment>
<dbReference type="AlphaFoldDB" id="A0A444EG03"/>
<gene>
    <name evidence="1" type="ORF">B296_00003354</name>
</gene>
<reference evidence="1 2" key="1">
    <citation type="journal article" date="2014" name="Agronomy (Basel)">
        <title>A Draft Genome Sequence for Ensete ventricosum, the Drought-Tolerant Tree Against Hunger.</title>
        <authorList>
            <person name="Harrison J."/>
            <person name="Moore K.A."/>
            <person name="Paszkiewicz K."/>
            <person name="Jones T."/>
            <person name="Grant M."/>
            <person name="Ambacheew D."/>
            <person name="Muzemil S."/>
            <person name="Studholme D.J."/>
        </authorList>
    </citation>
    <scope>NUCLEOTIDE SEQUENCE [LARGE SCALE GENOMIC DNA]</scope>
</reference>
<sequence>MLFTLLSPLEIHSENSSDVTSDSPSSSSEDSTTVLLVILLIAAVLLVLWERTLVWLGVIGTRGTDRASSSDEDTSRLLTLRRLVVAVLPDCGAGVGGITVEVSMFRLPSNPSFPEHDDHGHISTC</sequence>
<dbReference type="EMBL" id="AMZH03004134">
    <property type="protein sequence ID" value="RRT70080.1"/>
    <property type="molecule type" value="Genomic_DNA"/>
</dbReference>
<accession>A0A444EG03</accession>